<reference evidence="3" key="1">
    <citation type="submission" date="2023-03" db="EMBL/GenBank/DDBJ databases">
        <title>Massive genome expansion in bonnet fungi (Mycena s.s.) driven by repeated elements and novel gene families across ecological guilds.</title>
        <authorList>
            <consortium name="Lawrence Berkeley National Laboratory"/>
            <person name="Harder C.B."/>
            <person name="Miyauchi S."/>
            <person name="Viragh M."/>
            <person name="Kuo A."/>
            <person name="Thoen E."/>
            <person name="Andreopoulos B."/>
            <person name="Lu D."/>
            <person name="Skrede I."/>
            <person name="Drula E."/>
            <person name="Henrissat B."/>
            <person name="Morin E."/>
            <person name="Kohler A."/>
            <person name="Barry K."/>
            <person name="LaButti K."/>
            <person name="Morin E."/>
            <person name="Salamov A."/>
            <person name="Lipzen A."/>
            <person name="Mereny Z."/>
            <person name="Hegedus B."/>
            <person name="Baldrian P."/>
            <person name="Stursova M."/>
            <person name="Weitz H."/>
            <person name="Taylor A."/>
            <person name="Grigoriev I.V."/>
            <person name="Nagy L.G."/>
            <person name="Martin F."/>
            <person name="Kauserud H."/>
        </authorList>
    </citation>
    <scope>NUCLEOTIDE SEQUENCE</scope>
    <source>
        <strain evidence="3">CBHHK002</strain>
    </source>
</reference>
<keyword evidence="2" id="KW-0812">Transmembrane</keyword>
<accession>A0AAD7ED19</accession>
<feature type="transmembrane region" description="Helical" evidence="2">
    <location>
        <begin position="57"/>
        <end position="80"/>
    </location>
</feature>
<dbReference type="AlphaFoldDB" id="A0AAD7ED19"/>
<proteinExistence type="predicted"/>
<dbReference type="EMBL" id="JARIHO010000068">
    <property type="protein sequence ID" value="KAJ7314164.1"/>
    <property type="molecule type" value="Genomic_DNA"/>
</dbReference>
<gene>
    <name evidence="3" type="ORF">DFH08DRAFT_972916</name>
</gene>
<feature type="transmembrane region" description="Helical" evidence="2">
    <location>
        <begin position="128"/>
        <end position="153"/>
    </location>
</feature>
<feature type="region of interest" description="Disordered" evidence="1">
    <location>
        <begin position="20"/>
        <end position="49"/>
    </location>
</feature>
<sequence>MAASEPTMMEFDPYKEYRLQPMRSSSSATKSRASEVEEPILGNQDPEQPSRHWNFSIPLPALVASLLAAGGASVLLGWLLSRRVSSVGNSAFYGALVAAESAASLNGQSNNSPDTGGTTMYGLAFSSIVTHLVSLTTPLVLGVVAYLLASMWVHDQIHGRIGSLPTPSQYGHLVELCGSFGILTSNTLVAAFVAAMIALLLNYALSISDLWLHTTATTFSFEYTTPIAGPSLVAAGSVINTALCPGPAPFLDTTITTYSNCLHRHSNMSGSDLSWGNADQINEGAAVLANTSSSSQIQLIGSLATLLPKNLPKGIQNLVFRTFAMEATCKPVTDCEPSVTASNSNTTSFLFCPSFTPPFAIPHESTINQFNSTDNSLIFESGTPESPAYRIGLDGNFRQPGYSLYSTLNPAGLLVSLYYEMGGVSFAVRVNEPGWYGVALFAPDALAATINLFYISACVLDVWDVEVSYSAPLDHTSPSLMLTSAKIHSDFNTTSALLGALDSAYSGTVASRLATSLEGSLNFTADIFSTILAGNLSQSILASAAPLTQRTESKRGDAIHSRTVSRYPLAPLGMVLALSYTYALLALGVGLTALVQPSRETSDLLWLRLTSARTRIKDRFDGQSASDSRQESREEHIRDSHLTGHLGAGFVSSAVNIYGESQIKQRNGRTFRVDMVENLLDEDKHT</sequence>
<evidence type="ECO:0000256" key="2">
    <source>
        <dbReference type="SAM" id="Phobius"/>
    </source>
</evidence>
<feature type="transmembrane region" description="Helical" evidence="2">
    <location>
        <begin position="173"/>
        <end position="201"/>
    </location>
</feature>
<evidence type="ECO:0000256" key="1">
    <source>
        <dbReference type="SAM" id="MobiDB-lite"/>
    </source>
</evidence>
<evidence type="ECO:0000313" key="4">
    <source>
        <dbReference type="Proteomes" id="UP001218218"/>
    </source>
</evidence>
<organism evidence="3 4">
    <name type="scientific">Mycena albidolilacea</name>
    <dbReference type="NCBI Taxonomy" id="1033008"/>
    <lineage>
        <taxon>Eukaryota</taxon>
        <taxon>Fungi</taxon>
        <taxon>Dikarya</taxon>
        <taxon>Basidiomycota</taxon>
        <taxon>Agaricomycotina</taxon>
        <taxon>Agaricomycetes</taxon>
        <taxon>Agaricomycetidae</taxon>
        <taxon>Agaricales</taxon>
        <taxon>Marasmiineae</taxon>
        <taxon>Mycenaceae</taxon>
        <taxon>Mycena</taxon>
    </lineage>
</organism>
<feature type="region of interest" description="Disordered" evidence="1">
    <location>
        <begin position="620"/>
        <end position="639"/>
    </location>
</feature>
<evidence type="ECO:0000313" key="3">
    <source>
        <dbReference type="EMBL" id="KAJ7314164.1"/>
    </source>
</evidence>
<name>A0AAD7ED19_9AGAR</name>
<dbReference type="Proteomes" id="UP001218218">
    <property type="component" value="Unassembled WGS sequence"/>
</dbReference>
<comment type="caution">
    <text evidence="3">The sequence shown here is derived from an EMBL/GenBank/DDBJ whole genome shotgun (WGS) entry which is preliminary data.</text>
</comment>
<keyword evidence="4" id="KW-1185">Reference proteome</keyword>
<keyword evidence="2" id="KW-1133">Transmembrane helix</keyword>
<protein>
    <submittedName>
        <fullName evidence="3">Uncharacterized protein</fullName>
    </submittedName>
</protein>
<feature type="compositionally biased region" description="Basic and acidic residues" evidence="1">
    <location>
        <begin position="628"/>
        <end position="639"/>
    </location>
</feature>
<keyword evidence="2" id="KW-0472">Membrane</keyword>